<evidence type="ECO:0000313" key="1">
    <source>
        <dbReference type="EMBL" id="BBP91005.1"/>
    </source>
</evidence>
<name>A0A5S9MDP2_BACIA</name>
<evidence type="ECO:0000313" key="2">
    <source>
        <dbReference type="Proteomes" id="UP000464658"/>
    </source>
</evidence>
<reference evidence="1 2" key="1">
    <citation type="submission" date="2019-12" db="EMBL/GenBank/DDBJ databases">
        <title>Full genome sequence of a Bacillus safensis strain isolated from commercially available natto in Indonesia.</title>
        <authorList>
            <person name="Yoshida M."/>
            <person name="Uomi M."/>
            <person name="Waturangi D."/>
            <person name="Ekaputri J.J."/>
            <person name="Setiamarga D.H.E."/>
        </authorList>
    </citation>
    <scope>NUCLEOTIDE SEQUENCE [LARGE SCALE GENOMIC DNA]</scope>
    <source>
        <strain evidence="1 2">IDN1</strain>
    </source>
</reference>
<gene>
    <name evidence="1" type="ORF">BsIDN1_46230</name>
</gene>
<dbReference type="AlphaFoldDB" id="A0A5S9MDP2"/>
<protein>
    <submittedName>
        <fullName evidence="1">Uncharacterized protein</fullName>
    </submittedName>
</protein>
<dbReference type="EMBL" id="AP021906">
    <property type="protein sequence ID" value="BBP91005.1"/>
    <property type="molecule type" value="Genomic_DNA"/>
</dbReference>
<organism evidence="1 2">
    <name type="scientific">Bacillus safensis</name>
    <dbReference type="NCBI Taxonomy" id="561879"/>
    <lineage>
        <taxon>Bacteria</taxon>
        <taxon>Bacillati</taxon>
        <taxon>Bacillota</taxon>
        <taxon>Bacilli</taxon>
        <taxon>Bacillales</taxon>
        <taxon>Bacillaceae</taxon>
        <taxon>Bacillus</taxon>
    </lineage>
</organism>
<dbReference type="Proteomes" id="UP000464658">
    <property type="component" value="Chromosome"/>
</dbReference>
<sequence>MQLKTYPSKLSLKKKTKKTLCIGKIVLNFFLRERGILVSGFNKADYANVGTNFYFSRKKNILRFETKIRWRK</sequence>
<accession>A0A5S9MDP2</accession>
<proteinExistence type="predicted"/>